<name>A0ACC0B558_CATRO</name>
<proteinExistence type="predicted"/>
<evidence type="ECO:0000313" key="1">
    <source>
        <dbReference type="EMBL" id="KAI5667764.1"/>
    </source>
</evidence>
<keyword evidence="2" id="KW-1185">Reference proteome</keyword>
<organism evidence="1 2">
    <name type="scientific">Catharanthus roseus</name>
    <name type="common">Madagascar periwinkle</name>
    <name type="synonym">Vinca rosea</name>
    <dbReference type="NCBI Taxonomy" id="4058"/>
    <lineage>
        <taxon>Eukaryota</taxon>
        <taxon>Viridiplantae</taxon>
        <taxon>Streptophyta</taxon>
        <taxon>Embryophyta</taxon>
        <taxon>Tracheophyta</taxon>
        <taxon>Spermatophyta</taxon>
        <taxon>Magnoliopsida</taxon>
        <taxon>eudicotyledons</taxon>
        <taxon>Gunneridae</taxon>
        <taxon>Pentapetalae</taxon>
        <taxon>asterids</taxon>
        <taxon>lamiids</taxon>
        <taxon>Gentianales</taxon>
        <taxon>Apocynaceae</taxon>
        <taxon>Rauvolfioideae</taxon>
        <taxon>Vinceae</taxon>
        <taxon>Catharanthinae</taxon>
        <taxon>Catharanthus</taxon>
    </lineage>
</organism>
<sequence>MEVTLLALQPKSSVWWMSPLNSLPKHLRKGPQTSSGSSAISSDDKIFEVDDSVAKQFLTIKHMIKEPYIGSALCSSQMFRAKSLRRSSNNPIRLVACCMLLEYKWFLSLVCKSLVDKISRDDLEHIHKLFNIQPDFTPAEKAKIRRESPWTFNNN</sequence>
<evidence type="ECO:0000313" key="2">
    <source>
        <dbReference type="Proteomes" id="UP001060085"/>
    </source>
</evidence>
<dbReference type="EMBL" id="CM044704">
    <property type="protein sequence ID" value="KAI5667764.1"/>
    <property type="molecule type" value="Genomic_DNA"/>
</dbReference>
<dbReference type="Proteomes" id="UP001060085">
    <property type="component" value="Linkage Group LG04"/>
</dbReference>
<gene>
    <name evidence="1" type="ORF">M9H77_17617</name>
</gene>
<accession>A0ACC0B558</accession>
<comment type="caution">
    <text evidence="1">The sequence shown here is derived from an EMBL/GenBank/DDBJ whole genome shotgun (WGS) entry which is preliminary data.</text>
</comment>
<protein>
    <submittedName>
        <fullName evidence="1">Uncharacterized protein</fullName>
    </submittedName>
</protein>
<reference evidence="2" key="1">
    <citation type="journal article" date="2023" name="Nat. Plants">
        <title>Single-cell RNA sequencing provides a high-resolution roadmap for understanding the multicellular compartmentation of specialized metabolism.</title>
        <authorList>
            <person name="Sun S."/>
            <person name="Shen X."/>
            <person name="Li Y."/>
            <person name="Li Y."/>
            <person name="Wang S."/>
            <person name="Li R."/>
            <person name="Zhang H."/>
            <person name="Shen G."/>
            <person name="Guo B."/>
            <person name="Wei J."/>
            <person name="Xu J."/>
            <person name="St-Pierre B."/>
            <person name="Chen S."/>
            <person name="Sun C."/>
        </authorList>
    </citation>
    <scope>NUCLEOTIDE SEQUENCE [LARGE SCALE GENOMIC DNA]</scope>
</reference>